<sequence>MSNAWETLFNSENSMLSFTEQLVQHVFSFVNAPHTNMDFENVQEMEDNVFEYWVGLTKENFNILLEEVSRISLIKRGSLACDGYIVDCYGPYKAITSDADIMSGLFSSENSALRSYFRQNDVFILDREFRDCISLLEGCGYRTCMPESLLEGEHQLTTGQANRSRCVTICRWVLPEQINDTDGYHRNCYNSFTALMAKYRNLSEINFSSAVDLPSTSSSASTSNTEVSVQTTLSDETSENSHTEVNVQDIDTSNTTILPDSLSQSEVNLMTNNYLENKILKEFKKSIKIISKNKKKVIMHKDCSLLEDNDLRRLEENERFENDC</sequence>
<evidence type="ECO:0000313" key="3">
    <source>
        <dbReference type="Proteomes" id="UP000814243"/>
    </source>
</evidence>
<reference evidence="2" key="1">
    <citation type="journal article" date="2021" name="G3 (Bethesda)">
        <title>Genome and transcriptome analysis of the beet armyworm Spodoptera exigua reveals targets for pest control. .</title>
        <authorList>
            <person name="Simon S."/>
            <person name="Breeschoten T."/>
            <person name="Jansen H.J."/>
            <person name="Dirks R.P."/>
            <person name="Schranz M.E."/>
            <person name="Ros V.I.D."/>
        </authorList>
    </citation>
    <scope>NUCLEOTIDE SEQUENCE</scope>
    <source>
        <strain evidence="2">TB_SE_WUR_2020</strain>
    </source>
</reference>
<name>A0A922SMQ4_SPOEX</name>
<proteinExistence type="predicted"/>
<dbReference type="Proteomes" id="UP000814243">
    <property type="component" value="Unassembled WGS sequence"/>
</dbReference>
<accession>A0A922SMQ4</accession>
<gene>
    <name evidence="2" type="ORF">HF086_008261</name>
</gene>
<organism evidence="2 3">
    <name type="scientific">Spodoptera exigua</name>
    <name type="common">Beet armyworm</name>
    <name type="synonym">Noctua fulgens</name>
    <dbReference type="NCBI Taxonomy" id="7107"/>
    <lineage>
        <taxon>Eukaryota</taxon>
        <taxon>Metazoa</taxon>
        <taxon>Ecdysozoa</taxon>
        <taxon>Arthropoda</taxon>
        <taxon>Hexapoda</taxon>
        <taxon>Insecta</taxon>
        <taxon>Pterygota</taxon>
        <taxon>Neoptera</taxon>
        <taxon>Endopterygota</taxon>
        <taxon>Lepidoptera</taxon>
        <taxon>Glossata</taxon>
        <taxon>Ditrysia</taxon>
        <taxon>Noctuoidea</taxon>
        <taxon>Noctuidae</taxon>
        <taxon>Amphipyrinae</taxon>
        <taxon>Spodoptera</taxon>
    </lineage>
</organism>
<feature type="compositionally biased region" description="Low complexity" evidence="1">
    <location>
        <begin position="216"/>
        <end position="229"/>
    </location>
</feature>
<evidence type="ECO:0000256" key="1">
    <source>
        <dbReference type="SAM" id="MobiDB-lite"/>
    </source>
</evidence>
<protein>
    <submittedName>
        <fullName evidence="2">Uncharacterized protein</fullName>
    </submittedName>
</protein>
<evidence type="ECO:0000313" key="2">
    <source>
        <dbReference type="EMBL" id="KAH9642648.1"/>
    </source>
</evidence>
<dbReference type="AlphaFoldDB" id="A0A922SMQ4"/>
<dbReference type="EMBL" id="JACEFF010000183">
    <property type="protein sequence ID" value="KAH9642648.1"/>
    <property type="molecule type" value="Genomic_DNA"/>
</dbReference>
<feature type="region of interest" description="Disordered" evidence="1">
    <location>
        <begin position="216"/>
        <end position="244"/>
    </location>
</feature>
<comment type="caution">
    <text evidence="2">The sequence shown here is derived from an EMBL/GenBank/DDBJ whole genome shotgun (WGS) entry which is preliminary data.</text>
</comment>